<accession>A0AC59FVV6</accession>
<protein>
    <submittedName>
        <fullName evidence="1">Na+/h+ antiporter nhac</fullName>
    </submittedName>
</protein>
<gene>
    <name evidence="1" type="primary">nhaC</name>
    <name evidence="1" type="ORF">CDIF1296T_00612</name>
</gene>
<evidence type="ECO:0000313" key="2">
    <source>
        <dbReference type="Proteomes" id="UP001510562"/>
    </source>
</evidence>
<dbReference type="Proteomes" id="UP001510562">
    <property type="component" value="Chromosome"/>
</dbReference>
<organism evidence="1 2">
    <name type="scientific">Clostridioides difficile ATCC 9689 = DSM 1296</name>
    <dbReference type="NCBI Taxonomy" id="1121308"/>
    <lineage>
        <taxon>Bacteria</taxon>
        <taxon>Bacillati</taxon>
        <taxon>Bacillota</taxon>
        <taxon>Clostridia</taxon>
        <taxon>Peptostreptococcales</taxon>
        <taxon>Peptostreptococcaceae</taxon>
        <taxon>Clostridioides</taxon>
    </lineage>
</organism>
<keyword evidence="2" id="KW-1185">Reference proteome</keyword>
<name>A0AC59FVV6_CLODI</name>
<sequence length="488" mass="52163">MKRKVTIQKQAISIVLFMAVLFCGLLLPMINNKPEYSLPIESIMFISASIISLFIVVTTNKTWEEVFESGLDGVKGALPGLIILLVIGPLIAGFIMSGLMPMLVYYGVKLINPRFVYATALILSALFSSFTGTSWGSAATIGVVMMGVGNAIGANNAIIAGAIVGGAYFGDKMSPLSDTTNIAAIASKVNLYDHVASMLWTTGPATIIALVIYIACGFIFPATNTNLNSPEITRLLADLSGMFNFNIILFIPLLIVLVGSAMKKPAIPVMTIAAFLSLAFAVIFQGFSLADVLIGLNSGFSLDMVTWHEYAKPIEGQAYILGFFQKGGFWELGKLLPISTSILFVVGVLGSIDAMPATVNVIFGWVKSRTAIICSSLLTGIAMIAMTANGIACSFVTAGIFGDKYDENNIDRRVLSRTTEDTGTLLEVLFPWTPAAIFFTQTLGVNVGEYALWSIVNWGTPIIAVILAVTGIGTYKNSKDKKQSNKVS</sequence>
<dbReference type="EMBL" id="CP011968">
    <property type="protein sequence ID" value="AKP41504.1"/>
    <property type="molecule type" value="Genomic_DNA"/>
</dbReference>
<evidence type="ECO:0000313" key="1">
    <source>
        <dbReference type="EMBL" id="AKP41504.1"/>
    </source>
</evidence>
<reference evidence="1 2" key="1">
    <citation type="journal article" date="2015" name="Genome Announc.">
        <title>Complete Genome Sequence of the Clostridium difficile Type Strain DSM 1296T.</title>
        <authorList>
            <person name="Riedel T."/>
            <person name="Bunk B."/>
            <person name="Wittmann J."/>
            <person name="Thurmer A."/>
            <person name="Sproer C."/>
            <person name="Gronow S."/>
            <person name="Liesegang H."/>
            <person name="Daniel R."/>
            <person name="Overmann J."/>
        </authorList>
    </citation>
    <scope>NUCLEOTIDE SEQUENCE [LARGE SCALE GENOMIC DNA]</scope>
    <source>
        <strain evidence="2">ATCC 9689 / DSM 1296 / BCRC 10642 / JCM 1296 / NCIMB 10666 / NCTC 11209 / 90556-M6S</strain>
    </source>
</reference>
<proteinExistence type="predicted"/>